<evidence type="ECO:0000313" key="3">
    <source>
        <dbReference type="Proteomes" id="UP000054598"/>
    </source>
</evidence>
<feature type="non-terminal residue" evidence="2">
    <location>
        <position position="1"/>
    </location>
</feature>
<evidence type="ECO:0000259" key="1">
    <source>
        <dbReference type="Pfam" id="PF01609"/>
    </source>
</evidence>
<dbReference type="GO" id="GO:0004803">
    <property type="term" value="F:transposase activity"/>
    <property type="evidence" value="ECO:0007669"/>
    <property type="project" value="InterPro"/>
</dbReference>
<dbReference type="EMBL" id="LGHE01000330">
    <property type="protein sequence ID" value="KUK98443.1"/>
    <property type="molecule type" value="Genomic_DNA"/>
</dbReference>
<comment type="caution">
    <text evidence="2">The sequence shown here is derived from an EMBL/GenBank/DDBJ whole genome shotgun (WGS) entry which is preliminary data.</text>
</comment>
<dbReference type="Pfam" id="PF01609">
    <property type="entry name" value="DDE_Tnp_1"/>
    <property type="match status" value="1"/>
</dbReference>
<name>A0A101INN0_9EURY</name>
<dbReference type="PATRIC" id="fig|2198.3.peg.201"/>
<dbReference type="GO" id="GO:0006313">
    <property type="term" value="P:DNA transposition"/>
    <property type="evidence" value="ECO:0007669"/>
    <property type="project" value="InterPro"/>
</dbReference>
<dbReference type="AlphaFoldDB" id="A0A101INN0"/>
<reference evidence="3" key="1">
    <citation type="journal article" date="2015" name="MBio">
        <title>Genome-Resolved Metagenomic Analysis Reveals Roles for Candidate Phyla and Other Microbial Community Members in Biogeochemical Transformations in Oil Reservoirs.</title>
        <authorList>
            <person name="Hu P."/>
            <person name="Tom L."/>
            <person name="Singh A."/>
            <person name="Thomas B.C."/>
            <person name="Baker B.J."/>
            <person name="Piceno Y.M."/>
            <person name="Andersen G.L."/>
            <person name="Banfield J.F."/>
        </authorList>
    </citation>
    <scope>NUCLEOTIDE SEQUENCE [LARGE SCALE GENOMIC DNA]</scope>
</reference>
<dbReference type="Proteomes" id="UP000054598">
    <property type="component" value="Unassembled WGS sequence"/>
</dbReference>
<dbReference type="GO" id="GO:0003677">
    <property type="term" value="F:DNA binding"/>
    <property type="evidence" value="ECO:0007669"/>
    <property type="project" value="InterPro"/>
</dbReference>
<feature type="domain" description="Transposase IS4-like" evidence="1">
    <location>
        <begin position="121"/>
        <end position="331"/>
    </location>
</feature>
<dbReference type="InterPro" id="IPR002559">
    <property type="entry name" value="Transposase_11"/>
</dbReference>
<proteinExistence type="predicted"/>
<accession>A0A101INN0</accession>
<gene>
    <name evidence="2" type="ORF">XE10_2059</name>
</gene>
<sequence>VDMETCRTIAICSRPVMQAWGVQGSRGYRQELYYDQETPRWHYPVVLMLKLLVIKCFHQQSYARAIYSLTQEDWHNLGVSPEDRLPHPATLQHFVKYRLGVDGMQRVMMLTGSALTRKLDGESIGIIDSTPLEASRYNQDAPYNPHYQIKMDKAHIMHLGRYPLAMVYSGGTDADITHLSRLIATVAPMQPNVVGVQLDSAYDSYEAHAQIWYYLDAWPCIALREGAVVQEEGTEKRIHHWVNKLWKEGGDVHAPLEEQLRFLFEQGRGEQVGMFFRNKNTLNPEFSTLLHGRGDCERVHNHIKTTVGFRLKGIRHESRELYILLNFIVYQLLLLVGCTAEIENPSVLSALI</sequence>
<protein>
    <recommendedName>
        <fullName evidence="1">Transposase IS4-like domain-containing protein</fullName>
    </recommendedName>
</protein>
<evidence type="ECO:0000313" key="2">
    <source>
        <dbReference type="EMBL" id="KUK98443.1"/>
    </source>
</evidence>
<organism evidence="2 3">
    <name type="scientific">Methanoculleus marisnigri</name>
    <dbReference type="NCBI Taxonomy" id="2198"/>
    <lineage>
        <taxon>Archaea</taxon>
        <taxon>Methanobacteriati</taxon>
        <taxon>Methanobacteriota</taxon>
        <taxon>Stenosarchaea group</taxon>
        <taxon>Methanomicrobia</taxon>
        <taxon>Methanomicrobiales</taxon>
        <taxon>Methanomicrobiaceae</taxon>
        <taxon>Methanoculleus</taxon>
    </lineage>
</organism>